<keyword evidence="4" id="KW-1133">Transmembrane helix</keyword>
<proteinExistence type="inferred from homology"/>
<evidence type="ECO:0000313" key="10">
    <source>
        <dbReference type="Proteomes" id="UP000664859"/>
    </source>
</evidence>
<keyword evidence="5" id="KW-0472">Membrane</keyword>
<evidence type="ECO:0008006" key="11">
    <source>
        <dbReference type="Google" id="ProtNLM"/>
    </source>
</evidence>
<dbReference type="PANTHER" id="PTHR11266:SF17">
    <property type="entry name" value="PROTEIN MPV17"/>
    <property type="match status" value="1"/>
</dbReference>
<evidence type="ECO:0000256" key="4">
    <source>
        <dbReference type="ARBA" id="ARBA00022989"/>
    </source>
</evidence>
<name>A0A835Z9Q4_9STRA</name>
<evidence type="ECO:0000256" key="1">
    <source>
        <dbReference type="ARBA" id="ARBA00004141"/>
    </source>
</evidence>
<dbReference type="GO" id="GO:0005737">
    <property type="term" value="C:cytoplasm"/>
    <property type="evidence" value="ECO:0007669"/>
    <property type="project" value="TreeGrafter"/>
</dbReference>
<evidence type="ECO:0000256" key="3">
    <source>
        <dbReference type="ARBA" id="ARBA00022692"/>
    </source>
</evidence>
<reference evidence="9" key="1">
    <citation type="submission" date="2021-02" db="EMBL/GenBank/DDBJ databases">
        <title>First Annotated Genome of the Yellow-green Alga Tribonema minus.</title>
        <authorList>
            <person name="Mahan K.M."/>
        </authorList>
    </citation>
    <scope>NUCLEOTIDE SEQUENCE</scope>
    <source>
        <strain evidence="9">UTEX B ZZ1240</strain>
    </source>
</reference>
<accession>A0A835Z9Q4</accession>
<keyword evidence="8" id="KW-0732">Signal</keyword>
<dbReference type="Pfam" id="PF04117">
    <property type="entry name" value="Mpv17_PMP22"/>
    <property type="match status" value="1"/>
</dbReference>
<dbReference type="GO" id="GO:0016020">
    <property type="term" value="C:membrane"/>
    <property type="evidence" value="ECO:0007669"/>
    <property type="project" value="UniProtKB-SubCell"/>
</dbReference>
<evidence type="ECO:0000256" key="5">
    <source>
        <dbReference type="ARBA" id="ARBA00023136"/>
    </source>
</evidence>
<dbReference type="EMBL" id="JAFCMP010000057">
    <property type="protein sequence ID" value="KAG5189058.1"/>
    <property type="molecule type" value="Genomic_DNA"/>
</dbReference>
<feature type="signal peptide" evidence="8">
    <location>
        <begin position="1"/>
        <end position="18"/>
    </location>
</feature>
<evidence type="ECO:0000256" key="6">
    <source>
        <dbReference type="RuleBase" id="RU363053"/>
    </source>
</evidence>
<dbReference type="AlphaFoldDB" id="A0A835Z9Q4"/>
<dbReference type="PANTHER" id="PTHR11266">
    <property type="entry name" value="PEROXISOMAL MEMBRANE PROTEIN 2, PXMP2 MPV17"/>
    <property type="match status" value="1"/>
</dbReference>
<feature type="compositionally biased region" description="Basic residues" evidence="7">
    <location>
        <begin position="301"/>
        <end position="313"/>
    </location>
</feature>
<protein>
    <recommendedName>
        <fullName evidence="11">Mpv17-like protein</fullName>
    </recommendedName>
</protein>
<feature type="compositionally biased region" description="Gly residues" evidence="7">
    <location>
        <begin position="77"/>
        <end position="91"/>
    </location>
</feature>
<comment type="subcellular location">
    <subcellularLocation>
        <location evidence="1">Membrane</location>
        <topology evidence="1">Multi-pass membrane protein</topology>
    </subcellularLocation>
</comment>
<keyword evidence="10" id="KW-1185">Reference proteome</keyword>
<feature type="chain" id="PRO_5032920834" description="Mpv17-like protein" evidence="8">
    <location>
        <begin position="19"/>
        <end position="313"/>
    </location>
</feature>
<evidence type="ECO:0000256" key="7">
    <source>
        <dbReference type="SAM" id="MobiDB-lite"/>
    </source>
</evidence>
<evidence type="ECO:0000256" key="2">
    <source>
        <dbReference type="ARBA" id="ARBA00006824"/>
    </source>
</evidence>
<evidence type="ECO:0000313" key="9">
    <source>
        <dbReference type="EMBL" id="KAG5189058.1"/>
    </source>
</evidence>
<feature type="region of interest" description="Disordered" evidence="7">
    <location>
        <begin position="77"/>
        <end position="107"/>
    </location>
</feature>
<sequence length="313" mass="32998">MKCVSVCAALAAVGTAVAFVPCTPIAGVSTRTSVCRPVHASVNGMVMRAGRSGPKGGFRSSPGGIIRNVFMGKNKSGGGNINGGNNDGGNKGPPTGPLSASSASGDGKKKAGGLMAIWAAYNNSLDKRPILTKALTSMIGFGLGDFLAQKFISKSEKIDWERLGRMASFGLLIHGTTGHFFYGMLDSKIPGTAALTVATKVFIDQAIWNPIFGCMFFGYMGFAEGLSPSAVKARIQNNLWASVKGSWTVWPVAHAINFRCIPTSQRLLYINSVQIGYNMFLSILSQRAQATDTPLEEPKGKKGAKKAAKALKK</sequence>
<evidence type="ECO:0000256" key="8">
    <source>
        <dbReference type="SAM" id="SignalP"/>
    </source>
</evidence>
<comment type="caution">
    <text evidence="9">The sequence shown here is derived from an EMBL/GenBank/DDBJ whole genome shotgun (WGS) entry which is preliminary data.</text>
</comment>
<comment type="similarity">
    <text evidence="2 6">Belongs to the peroxisomal membrane protein PXMP2/4 family.</text>
</comment>
<dbReference type="InterPro" id="IPR007248">
    <property type="entry name" value="Mpv17_PMP22"/>
</dbReference>
<dbReference type="OrthoDB" id="430207at2759"/>
<feature type="region of interest" description="Disordered" evidence="7">
    <location>
        <begin position="292"/>
        <end position="313"/>
    </location>
</feature>
<dbReference type="Proteomes" id="UP000664859">
    <property type="component" value="Unassembled WGS sequence"/>
</dbReference>
<gene>
    <name evidence="9" type="ORF">JKP88DRAFT_217899</name>
</gene>
<keyword evidence="3" id="KW-0812">Transmembrane</keyword>
<organism evidence="9 10">
    <name type="scientific">Tribonema minus</name>
    <dbReference type="NCBI Taxonomy" id="303371"/>
    <lineage>
        <taxon>Eukaryota</taxon>
        <taxon>Sar</taxon>
        <taxon>Stramenopiles</taxon>
        <taxon>Ochrophyta</taxon>
        <taxon>PX clade</taxon>
        <taxon>Xanthophyceae</taxon>
        <taxon>Tribonematales</taxon>
        <taxon>Tribonemataceae</taxon>
        <taxon>Tribonema</taxon>
    </lineage>
</organism>